<evidence type="ECO:0000256" key="5">
    <source>
        <dbReference type="ARBA" id="ARBA00023136"/>
    </source>
</evidence>
<dbReference type="RefSeq" id="WP_224315592.1">
    <property type="nucleotide sequence ID" value="NZ_JAIRBM010000023.1"/>
</dbReference>
<reference evidence="7 8" key="1">
    <citation type="submission" date="2021-09" db="EMBL/GenBank/DDBJ databases">
        <title>The complete genome sequence of a new microorganism.</title>
        <authorList>
            <person name="Zi Z."/>
        </authorList>
    </citation>
    <scope>NUCLEOTIDE SEQUENCE [LARGE SCALE GENOMIC DNA]</scope>
    <source>
        <strain evidence="7 8">WGZ8</strain>
    </source>
</reference>
<feature type="transmembrane region" description="Helical" evidence="6">
    <location>
        <begin position="167"/>
        <end position="186"/>
    </location>
</feature>
<feature type="transmembrane region" description="Helical" evidence="6">
    <location>
        <begin position="64"/>
        <end position="86"/>
    </location>
</feature>
<accession>A0ABS7VUL9</accession>
<sequence>MTYPVFQWFDDKLEAPMQDFMTQGVESLADYVNAPLKVAAILYVTVYGFMILRGATQGSVLEFAFHCIKLAIVITLATNVSTYNTYVTHLFFDSLPKEIGNALASGKQLQTNTFDLMLDRGFQAARKIWAEAGITNPGPMFVATLVMGVSVVGTGIAYFVSLYAKLALAFVLAIGPVFIALALFQQTRNFTQGWLGQVANFVVLQVLVVAVLLLVVTIVEDFTKTSTSTEVIETALIYCVVYCLTAVIAWQLPGIASALAAGGASLSMAAAAVGVGASLAAAGKAAQLTGRGAAALGNATQSASNRIVQRGLYGRDGR</sequence>
<evidence type="ECO:0000256" key="2">
    <source>
        <dbReference type="ARBA" id="ARBA00007802"/>
    </source>
</evidence>
<proteinExistence type="inferred from homology"/>
<gene>
    <name evidence="7" type="ORF">K9B37_21510</name>
</gene>
<keyword evidence="8" id="KW-1185">Reference proteome</keyword>
<keyword evidence="3 6" id="KW-0812">Transmembrane</keyword>
<dbReference type="EMBL" id="JAIRBM010000023">
    <property type="protein sequence ID" value="MBZ6078841.1"/>
    <property type="molecule type" value="Genomic_DNA"/>
</dbReference>
<name>A0ABS7VUL9_9HYPH</name>
<feature type="transmembrane region" description="Helical" evidence="6">
    <location>
        <begin position="198"/>
        <end position="219"/>
    </location>
</feature>
<comment type="caution">
    <text evidence="7">The sequence shown here is derived from an EMBL/GenBank/DDBJ whole genome shotgun (WGS) entry which is preliminary data.</text>
</comment>
<evidence type="ECO:0000256" key="3">
    <source>
        <dbReference type="ARBA" id="ARBA00022692"/>
    </source>
</evidence>
<protein>
    <submittedName>
        <fullName evidence="7">Type IV secretion system protein</fullName>
    </submittedName>
</protein>
<organism evidence="7 8">
    <name type="scientific">Microvirga puerhi</name>
    <dbReference type="NCBI Taxonomy" id="2876078"/>
    <lineage>
        <taxon>Bacteria</taxon>
        <taxon>Pseudomonadati</taxon>
        <taxon>Pseudomonadota</taxon>
        <taxon>Alphaproteobacteria</taxon>
        <taxon>Hyphomicrobiales</taxon>
        <taxon>Methylobacteriaceae</taxon>
        <taxon>Microvirga</taxon>
    </lineage>
</organism>
<evidence type="ECO:0000256" key="4">
    <source>
        <dbReference type="ARBA" id="ARBA00022989"/>
    </source>
</evidence>
<evidence type="ECO:0000256" key="6">
    <source>
        <dbReference type="SAM" id="Phobius"/>
    </source>
</evidence>
<feature type="transmembrane region" description="Helical" evidence="6">
    <location>
        <begin position="140"/>
        <end position="160"/>
    </location>
</feature>
<dbReference type="Pfam" id="PF04610">
    <property type="entry name" value="TrbL"/>
    <property type="match status" value="1"/>
</dbReference>
<comment type="subcellular location">
    <subcellularLocation>
        <location evidence="1">Membrane</location>
        <topology evidence="1">Multi-pass membrane protein</topology>
    </subcellularLocation>
</comment>
<evidence type="ECO:0000256" key="1">
    <source>
        <dbReference type="ARBA" id="ARBA00004141"/>
    </source>
</evidence>
<keyword evidence="4 6" id="KW-1133">Transmembrane helix</keyword>
<feature type="transmembrane region" description="Helical" evidence="6">
    <location>
        <begin position="258"/>
        <end position="282"/>
    </location>
</feature>
<dbReference type="InterPro" id="IPR007688">
    <property type="entry name" value="Conjugal_tfr_TrbL/VirB6"/>
</dbReference>
<evidence type="ECO:0000313" key="8">
    <source>
        <dbReference type="Proteomes" id="UP000704176"/>
    </source>
</evidence>
<keyword evidence="5 6" id="KW-0472">Membrane</keyword>
<feature type="transmembrane region" description="Helical" evidence="6">
    <location>
        <begin position="34"/>
        <end position="52"/>
    </location>
</feature>
<comment type="similarity">
    <text evidence="2">Belongs to the TrbL/VirB6 family.</text>
</comment>
<dbReference type="Proteomes" id="UP000704176">
    <property type="component" value="Unassembled WGS sequence"/>
</dbReference>
<feature type="transmembrane region" description="Helical" evidence="6">
    <location>
        <begin position="231"/>
        <end position="252"/>
    </location>
</feature>
<evidence type="ECO:0000313" key="7">
    <source>
        <dbReference type="EMBL" id="MBZ6078841.1"/>
    </source>
</evidence>